<dbReference type="EMBL" id="CAJOBI010280096">
    <property type="protein sequence ID" value="CAF5148394.1"/>
    <property type="molecule type" value="Genomic_DNA"/>
</dbReference>
<keyword evidence="16" id="KW-1185">Reference proteome</keyword>
<reference evidence="2" key="1">
    <citation type="submission" date="2021-02" db="EMBL/GenBank/DDBJ databases">
        <authorList>
            <person name="Nowell W R."/>
        </authorList>
    </citation>
    <scope>NUCLEOTIDE SEQUENCE</scope>
</reference>
<dbReference type="Proteomes" id="UP000681967">
    <property type="component" value="Unassembled WGS sequence"/>
</dbReference>
<dbReference type="EMBL" id="CAJOBG010032953">
    <property type="protein sequence ID" value="CAF4362667.1"/>
    <property type="molecule type" value="Genomic_DNA"/>
</dbReference>
<evidence type="ECO:0000313" key="7">
    <source>
        <dbReference type="EMBL" id="CAF5007660.1"/>
    </source>
</evidence>
<evidence type="ECO:0000313" key="2">
    <source>
        <dbReference type="EMBL" id="CAF2157067.1"/>
    </source>
</evidence>
<dbReference type="EMBL" id="CAJOBI010272662">
    <property type="protein sequence ID" value="CAF5139663.1"/>
    <property type="molecule type" value="Genomic_DNA"/>
</dbReference>
<evidence type="ECO:0000313" key="9">
    <source>
        <dbReference type="EMBL" id="CAF5131543.1"/>
    </source>
</evidence>
<name>A0A816Y958_9BILA</name>
<dbReference type="EMBL" id="CAJOBJ010301693">
    <property type="protein sequence ID" value="CAF5161931.1"/>
    <property type="molecule type" value="Genomic_DNA"/>
</dbReference>
<dbReference type="AlphaFoldDB" id="A0A816Y958"/>
<dbReference type="EMBL" id="CAJOBJ010303397">
    <property type="protein sequence ID" value="CAF5162909.1"/>
    <property type="molecule type" value="Genomic_DNA"/>
</dbReference>
<evidence type="ECO:0000313" key="11">
    <source>
        <dbReference type="EMBL" id="CAF5147927.1"/>
    </source>
</evidence>
<proteinExistence type="predicted"/>
<feature type="non-terminal residue" evidence="2">
    <location>
        <position position="24"/>
    </location>
</feature>
<comment type="caution">
    <text evidence="2">The sequence shown here is derived from an EMBL/GenBank/DDBJ whole genome shotgun (WGS) entry which is preliminary data.</text>
</comment>
<gene>
    <name evidence="5" type="ORF">BYL167_LOCUS54237</name>
    <name evidence="6" type="ORF">BYL167_LOCUS54846</name>
    <name evidence="7" type="ORF">BYL167_LOCUS55607</name>
    <name evidence="8" type="ORF">GIL414_LOCUS59228</name>
    <name evidence="9" type="ORF">GIL414_LOCUS64040</name>
    <name evidence="11" type="ORF">GIL414_LOCUS64887</name>
    <name evidence="13" type="ORF">GIL414_LOCUS65867</name>
    <name evidence="14" type="ORF">GIL414_LOCUS65957</name>
    <name evidence="2" type="ORF">MBJ925_LOCUS32479</name>
    <name evidence="3" type="ORF">OVN521_LOCUS32500</name>
    <name evidence="4" type="ORF">OVN521_LOCUS33231</name>
    <name evidence="10" type="ORF">SMN809_LOCUS63350</name>
    <name evidence="12" type="ORF">SMN809_LOCUS63771</name>
</gene>
<evidence type="ECO:0000313" key="13">
    <source>
        <dbReference type="EMBL" id="CAF5161931.1"/>
    </source>
</evidence>
<dbReference type="EMBL" id="CAJOBJ010271557">
    <property type="protein sequence ID" value="CAF5131543.1"/>
    <property type="molecule type" value="Genomic_DNA"/>
</dbReference>
<evidence type="ECO:0000313" key="4">
    <source>
        <dbReference type="EMBL" id="CAF4362667.1"/>
    </source>
</evidence>
<evidence type="ECO:0000313" key="14">
    <source>
        <dbReference type="EMBL" id="CAF5162909.1"/>
    </source>
</evidence>
<evidence type="ECO:0000313" key="16">
    <source>
        <dbReference type="Proteomes" id="UP000663866"/>
    </source>
</evidence>
<dbReference type="Proteomes" id="UP000681720">
    <property type="component" value="Unassembled WGS sequence"/>
</dbReference>
<evidence type="ECO:0000313" key="6">
    <source>
        <dbReference type="EMBL" id="CAF4979725.1"/>
    </source>
</evidence>
<dbReference type="Proteomes" id="UP000663866">
    <property type="component" value="Unassembled WGS sequence"/>
</dbReference>
<evidence type="ECO:0000313" key="3">
    <source>
        <dbReference type="EMBL" id="CAF4337203.1"/>
    </source>
</evidence>
<evidence type="ECO:0000313" key="10">
    <source>
        <dbReference type="EMBL" id="CAF5139663.1"/>
    </source>
</evidence>
<dbReference type="EMBL" id="CAJNRE010017771">
    <property type="protein sequence ID" value="CAF2157067.1"/>
    <property type="molecule type" value="Genomic_DNA"/>
</dbReference>
<evidence type="ECO:0000313" key="8">
    <source>
        <dbReference type="EMBL" id="CAF5037293.1"/>
    </source>
</evidence>
<feature type="region of interest" description="Disordered" evidence="1">
    <location>
        <begin position="1"/>
        <end position="24"/>
    </location>
</feature>
<dbReference type="Proteomes" id="UP000676336">
    <property type="component" value="Unassembled WGS sequence"/>
</dbReference>
<dbReference type="EMBL" id="CAJOBJ010284951">
    <property type="protein sequence ID" value="CAF5147927.1"/>
    <property type="molecule type" value="Genomic_DNA"/>
</dbReference>
<evidence type="ECO:0000313" key="5">
    <source>
        <dbReference type="EMBL" id="CAF4959545.1"/>
    </source>
</evidence>
<dbReference type="EMBL" id="CAJOBH010209579">
    <property type="protein sequence ID" value="CAF5007660.1"/>
    <property type="molecule type" value="Genomic_DNA"/>
</dbReference>
<evidence type="ECO:0000256" key="1">
    <source>
        <dbReference type="SAM" id="MobiDB-lite"/>
    </source>
</evidence>
<dbReference type="EMBL" id="CAJOBH010189121">
    <property type="protein sequence ID" value="CAF4959545.1"/>
    <property type="molecule type" value="Genomic_DNA"/>
</dbReference>
<organism evidence="2 15">
    <name type="scientific">Rotaria magnacalcarata</name>
    <dbReference type="NCBI Taxonomy" id="392030"/>
    <lineage>
        <taxon>Eukaryota</taxon>
        <taxon>Metazoa</taxon>
        <taxon>Spiralia</taxon>
        <taxon>Gnathifera</taxon>
        <taxon>Rotifera</taxon>
        <taxon>Eurotatoria</taxon>
        <taxon>Bdelloidea</taxon>
        <taxon>Philodinida</taxon>
        <taxon>Philodinidae</taxon>
        <taxon>Rotaria</taxon>
    </lineage>
</organism>
<sequence>MNSNRIEPVTTTSNNEQQGYQSTT</sequence>
<evidence type="ECO:0000313" key="12">
    <source>
        <dbReference type="EMBL" id="CAF5148394.1"/>
    </source>
</evidence>
<dbReference type="Proteomes" id="UP000663824">
    <property type="component" value="Unassembled WGS sequence"/>
</dbReference>
<dbReference type="EMBL" id="CAJOBG010024706">
    <property type="protein sequence ID" value="CAF4337203.1"/>
    <property type="molecule type" value="Genomic_DNA"/>
</dbReference>
<dbReference type="EMBL" id="CAJOBJ010223043">
    <property type="protein sequence ID" value="CAF5037293.1"/>
    <property type="molecule type" value="Genomic_DNA"/>
</dbReference>
<evidence type="ECO:0000313" key="15">
    <source>
        <dbReference type="Proteomes" id="UP000663824"/>
    </source>
</evidence>
<protein>
    <submittedName>
        <fullName evidence="2">Uncharacterized protein</fullName>
    </submittedName>
</protein>
<dbReference type="EMBL" id="CAJOBH010197798">
    <property type="protein sequence ID" value="CAF4979725.1"/>
    <property type="molecule type" value="Genomic_DNA"/>
</dbReference>
<accession>A0A816Y958</accession>